<accession>A0A5S5CD21</accession>
<dbReference type="RefSeq" id="WP_148781076.1">
    <property type="nucleotide sequence ID" value="NZ_VNHU01000001.1"/>
</dbReference>
<organism evidence="2 3">
    <name type="scientific">Aquimarina intermedia</name>
    <dbReference type="NCBI Taxonomy" id="350814"/>
    <lineage>
        <taxon>Bacteria</taxon>
        <taxon>Pseudomonadati</taxon>
        <taxon>Bacteroidota</taxon>
        <taxon>Flavobacteriia</taxon>
        <taxon>Flavobacteriales</taxon>
        <taxon>Flavobacteriaceae</taxon>
        <taxon>Aquimarina</taxon>
    </lineage>
</organism>
<gene>
    <name evidence="2" type="ORF">BD809_101197</name>
</gene>
<dbReference type="InterPro" id="IPR036938">
    <property type="entry name" value="PAP2/HPO_sf"/>
</dbReference>
<feature type="domain" description="Phosphatidic acid phosphatase type 2/haloperoxidase" evidence="1">
    <location>
        <begin position="130"/>
        <end position="254"/>
    </location>
</feature>
<evidence type="ECO:0000313" key="3">
    <source>
        <dbReference type="Proteomes" id="UP000324376"/>
    </source>
</evidence>
<dbReference type="Gene3D" id="1.20.144.10">
    <property type="entry name" value="Phosphatidic acid phosphatase type 2/haloperoxidase"/>
    <property type="match status" value="1"/>
</dbReference>
<keyword evidence="3" id="KW-1185">Reference proteome</keyword>
<evidence type="ECO:0000259" key="1">
    <source>
        <dbReference type="Pfam" id="PF01569"/>
    </source>
</evidence>
<dbReference type="Proteomes" id="UP000324376">
    <property type="component" value="Unassembled WGS sequence"/>
</dbReference>
<dbReference type="CDD" id="cd01610">
    <property type="entry name" value="PAP2_like"/>
    <property type="match status" value="1"/>
</dbReference>
<dbReference type="EMBL" id="VNHU01000001">
    <property type="protein sequence ID" value="TYP77049.1"/>
    <property type="molecule type" value="Genomic_DNA"/>
</dbReference>
<reference evidence="2 3" key="1">
    <citation type="submission" date="2019-07" db="EMBL/GenBank/DDBJ databases">
        <title>Genomic Encyclopedia of Archaeal and Bacterial Type Strains, Phase II (KMG-II): from individual species to whole genera.</title>
        <authorList>
            <person name="Goeker M."/>
        </authorList>
    </citation>
    <scope>NUCLEOTIDE SEQUENCE [LARGE SCALE GENOMIC DNA]</scope>
    <source>
        <strain evidence="2 3">DSM 17527</strain>
    </source>
</reference>
<dbReference type="OrthoDB" id="9806134at2"/>
<proteinExistence type="predicted"/>
<protein>
    <submittedName>
        <fullName evidence="2">PAP2 superfamily protein</fullName>
    </submittedName>
</protein>
<sequence>MPIKNLLIYSLFFSFFYGAAQTDSLLVEKKEKQHLYNYNFKYELPITAVAAGVTLFNFTKIYSKDRVPDERVMRIDRNDVNRFDRGAAGNFDEDAEKISDMIFYGSVPVPLLVFGLDPKIRKDYLRVSLLYLQAMSFTGVVYSTSHQLNDRRRPYVYNTELDISERTRGASQNSFIAGHPALVGTATFFMAKVYADYHPDSAFKWVMYGLAGASTYATAHLRVKAGQHFPTDAIVGSVVGAASGFLVPYFHKNKLFKDPNLGLMPITGEYHGLSLSYTF</sequence>
<dbReference type="Pfam" id="PF01569">
    <property type="entry name" value="PAP2"/>
    <property type="match status" value="1"/>
</dbReference>
<comment type="caution">
    <text evidence="2">The sequence shown here is derived from an EMBL/GenBank/DDBJ whole genome shotgun (WGS) entry which is preliminary data.</text>
</comment>
<name>A0A5S5CD21_9FLAO</name>
<dbReference type="SUPFAM" id="SSF48317">
    <property type="entry name" value="Acid phosphatase/Vanadium-dependent haloperoxidase"/>
    <property type="match status" value="1"/>
</dbReference>
<dbReference type="AlphaFoldDB" id="A0A5S5CD21"/>
<dbReference type="InterPro" id="IPR000326">
    <property type="entry name" value="PAP2/HPO"/>
</dbReference>
<evidence type="ECO:0000313" key="2">
    <source>
        <dbReference type="EMBL" id="TYP77049.1"/>
    </source>
</evidence>